<name>A0A0A9A5Q4_ARUDO</name>
<dbReference type="AlphaFoldDB" id="A0A0A9A5Q4"/>
<proteinExistence type="predicted"/>
<organism evidence="1">
    <name type="scientific">Arundo donax</name>
    <name type="common">Giant reed</name>
    <name type="synonym">Donax arundinaceus</name>
    <dbReference type="NCBI Taxonomy" id="35708"/>
    <lineage>
        <taxon>Eukaryota</taxon>
        <taxon>Viridiplantae</taxon>
        <taxon>Streptophyta</taxon>
        <taxon>Embryophyta</taxon>
        <taxon>Tracheophyta</taxon>
        <taxon>Spermatophyta</taxon>
        <taxon>Magnoliopsida</taxon>
        <taxon>Liliopsida</taxon>
        <taxon>Poales</taxon>
        <taxon>Poaceae</taxon>
        <taxon>PACMAD clade</taxon>
        <taxon>Arundinoideae</taxon>
        <taxon>Arundineae</taxon>
        <taxon>Arundo</taxon>
    </lineage>
</organism>
<protein>
    <submittedName>
        <fullName evidence="1">Uncharacterized protein</fullName>
    </submittedName>
</protein>
<reference evidence="1" key="1">
    <citation type="submission" date="2014-09" db="EMBL/GenBank/DDBJ databases">
        <authorList>
            <person name="Magalhaes I.L.F."/>
            <person name="Oliveira U."/>
            <person name="Santos F.R."/>
            <person name="Vidigal T.H.D.A."/>
            <person name="Brescovit A.D."/>
            <person name="Santos A.J."/>
        </authorList>
    </citation>
    <scope>NUCLEOTIDE SEQUENCE</scope>
    <source>
        <tissue evidence="1">Shoot tissue taken approximately 20 cm above the soil surface</tissue>
    </source>
</reference>
<reference evidence="1" key="2">
    <citation type="journal article" date="2015" name="Data Brief">
        <title>Shoot transcriptome of the giant reed, Arundo donax.</title>
        <authorList>
            <person name="Barrero R.A."/>
            <person name="Guerrero F.D."/>
            <person name="Moolhuijzen P."/>
            <person name="Goolsby J.A."/>
            <person name="Tidwell J."/>
            <person name="Bellgard S.E."/>
            <person name="Bellgard M.I."/>
        </authorList>
    </citation>
    <scope>NUCLEOTIDE SEQUENCE</scope>
    <source>
        <tissue evidence="1">Shoot tissue taken approximately 20 cm above the soil surface</tissue>
    </source>
</reference>
<accession>A0A0A9A5Q4</accession>
<evidence type="ECO:0000313" key="1">
    <source>
        <dbReference type="EMBL" id="JAD45253.1"/>
    </source>
</evidence>
<sequence>MVSNSSEGRQGIVSISHERFQHVGLSELKVDAAELVVLLHG</sequence>
<dbReference type="EMBL" id="GBRH01252642">
    <property type="protein sequence ID" value="JAD45253.1"/>
    <property type="molecule type" value="Transcribed_RNA"/>
</dbReference>